<reference evidence="2" key="1">
    <citation type="submission" date="2020-01" db="EMBL/GenBank/DDBJ databases">
        <authorList>
            <person name="Meier V. D."/>
            <person name="Meier V D."/>
        </authorList>
    </citation>
    <scope>NUCLEOTIDE SEQUENCE</scope>
    <source>
        <strain evidence="2">HLG_WM_MAG_10</strain>
    </source>
</reference>
<keyword evidence="1" id="KW-0732">Signal</keyword>
<dbReference type="SUPFAM" id="SSF54534">
    <property type="entry name" value="FKBP-like"/>
    <property type="match status" value="1"/>
</dbReference>
<evidence type="ECO:0008006" key="3">
    <source>
        <dbReference type="Google" id="ProtNLM"/>
    </source>
</evidence>
<gene>
    <name evidence="2" type="ORF">HELGO_WM22761</name>
</gene>
<feature type="signal peptide" evidence="1">
    <location>
        <begin position="1"/>
        <end position="22"/>
    </location>
</feature>
<dbReference type="PROSITE" id="PS51257">
    <property type="entry name" value="PROKAR_LIPOPROTEIN"/>
    <property type="match status" value="1"/>
</dbReference>
<dbReference type="EMBL" id="CACVAQ010000436">
    <property type="protein sequence ID" value="CAA6828698.1"/>
    <property type="molecule type" value="Genomic_DNA"/>
</dbReference>
<evidence type="ECO:0000256" key="1">
    <source>
        <dbReference type="SAM" id="SignalP"/>
    </source>
</evidence>
<name>A0A6S6UAG3_9BACT</name>
<dbReference type="AlphaFoldDB" id="A0A6S6UAG3"/>
<organism evidence="2">
    <name type="scientific">uncultured Aureispira sp</name>
    <dbReference type="NCBI Taxonomy" id="1331704"/>
    <lineage>
        <taxon>Bacteria</taxon>
        <taxon>Pseudomonadati</taxon>
        <taxon>Bacteroidota</taxon>
        <taxon>Saprospiria</taxon>
        <taxon>Saprospirales</taxon>
        <taxon>Saprospiraceae</taxon>
        <taxon>Aureispira</taxon>
        <taxon>environmental samples</taxon>
    </lineage>
</organism>
<accession>A0A6S6UAG3</accession>
<sequence length="138" mass="15440">MTLLPNKLYFFVCILVFITSCATEQPKTVDELYEKVIFTDDSSKTKIKTGDQVTIYYCLKNKDKIIASSANALEPSIITIPPSKSLDKFQHPLTWLGLGDSCVASIYATDASLELSAYKEHFKAGDKATFIYKILKIN</sequence>
<protein>
    <recommendedName>
        <fullName evidence="3">Peptidylprolyl isomerase</fullName>
    </recommendedName>
</protein>
<proteinExistence type="predicted"/>
<evidence type="ECO:0000313" key="2">
    <source>
        <dbReference type="EMBL" id="CAA6828698.1"/>
    </source>
</evidence>
<feature type="chain" id="PRO_5028057151" description="Peptidylprolyl isomerase" evidence="1">
    <location>
        <begin position="23"/>
        <end position="138"/>
    </location>
</feature>